<dbReference type="RefSeq" id="WP_306982218.1">
    <property type="nucleotide sequence ID" value="NZ_JAUSUA010000002.1"/>
</dbReference>
<keyword evidence="5 10" id="KW-0548">Nucleotidyltransferase</keyword>
<keyword evidence="8 10" id="KW-0520">NAD</keyword>
<dbReference type="Gene3D" id="3.40.50.620">
    <property type="entry name" value="HUPs"/>
    <property type="match status" value="1"/>
</dbReference>
<dbReference type="InterPro" id="IPR005248">
    <property type="entry name" value="NadD/NMNAT"/>
</dbReference>
<dbReference type="SUPFAM" id="SSF52374">
    <property type="entry name" value="Nucleotidylyl transferase"/>
    <property type="match status" value="1"/>
</dbReference>
<evidence type="ECO:0000256" key="6">
    <source>
        <dbReference type="ARBA" id="ARBA00022741"/>
    </source>
</evidence>
<dbReference type="Pfam" id="PF01467">
    <property type="entry name" value="CTP_transf_like"/>
    <property type="match status" value="1"/>
</dbReference>
<evidence type="ECO:0000256" key="2">
    <source>
        <dbReference type="ARBA" id="ARBA00005019"/>
    </source>
</evidence>
<dbReference type="GO" id="GO:0004515">
    <property type="term" value="F:nicotinate-nucleotide adenylyltransferase activity"/>
    <property type="evidence" value="ECO:0007669"/>
    <property type="project" value="UniProtKB-EC"/>
</dbReference>
<evidence type="ECO:0000256" key="1">
    <source>
        <dbReference type="ARBA" id="ARBA00002324"/>
    </source>
</evidence>
<evidence type="ECO:0000256" key="10">
    <source>
        <dbReference type="HAMAP-Rule" id="MF_00244"/>
    </source>
</evidence>
<dbReference type="Proteomes" id="UP001225034">
    <property type="component" value="Unassembled WGS sequence"/>
</dbReference>
<evidence type="ECO:0000256" key="7">
    <source>
        <dbReference type="ARBA" id="ARBA00022840"/>
    </source>
</evidence>
<reference evidence="12 13" key="1">
    <citation type="submission" date="2023-07" db="EMBL/GenBank/DDBJ databases">
        <title>Genomic Encyclopedia of Type Strains, Phase IV (KMG-IV): sequencing the most valuable type-strain genomes for metagenomic binning, comparative biology and taxonomic classification.</title>
        <authorList>
            <person name="Goeker M."/>
        </authorList>
    </citation>
    <scope>NUCLEOTIDE SEQUENCE [LARGE SCALE GENOMIC DNA]</scope>
    <source>
        <strain evidence="12 13">DSM 19154</strain>
    </source>
</reference>
<evidence type="ECO:0000313" key="13">
    <source>
        <dbReference type="Proteomes" id="UP001225034"/>
    </source>
</evidence>
<gene>
    <name evidence="10" type="primary">nadD</name>
    <name evidence="12" type="ORF">J2S05_001956</name>
</gene>
<keyword evidence="6 10" id="KW-0547">Nucleotide-binding</keyword>
<keyword evidence="4 10" id="KW-0808">Transferase</keyword>
<evidence type="ECO:0000256" key="4">
    <source>
        <dbReference type="ARBA" id="ARBA00022679"/>
    </source>
</evidence>
<evidence type="ECO:0000256" key="5">
    <source>
        <dbReference type="ARBA" id="ARBA00022695"/>
    </source>
</evidence>
<comment type="function">
    <text evidence="1 10">Catalyzes the reversible adenylation of nicotinate mononucleotide (NaMN) to nicotinic acid adenine dinucleotide (NaAD).</text>
</comment>
<dbReference type="CDD" id="cd02165">
    <property type="entry name" value="NMNAT"/>
    <property type="match status" value="1"/>
</dbReference>
<keyword evidence="3 10" id="KW-0662">Pyridine nucleotide biosynthesis</keyword>
<accession>A0ABT9YH13</accession>
<comment type="similarity">
    <text evidence="10">Belongs to the NadD family.</text>
</comment>
<evidence type="ECO:0000256" key="8">
    <source>
        <dbReference type="ARBA" id="ARBA00023027"/>
    </source>
</evidence>
<evidence type="ECO:0000313" key="12">
    <source>
        <dbReference type="EMBL" id="MDQ0207157.1"/>
    </source>
</evidence>
<dbReference type="NCBIfam" id="TIGR00482">
    <property type="entry name" value="nicotinate (nicotinamide) nucleotide adenylyltransferase"/>
    <property type="match status" value="1"/>
</dbReference>
<proteinExistence type="inferred from homology"/>
<evidence type="ECO:0000256" key="9">
    <source>
        <dbReference type="ARBA" id="ARBA00048721"/>
    </source>
</evidence>
<comment type="catalytic activity">
    <reaction evidence="9 10">
        <text>nicotinate beta-D-ribonucleotide + ATP + H(+) = deamido-NAD(+) + diphosphate</text>
        <dbReference type="Rhea" id="RHEA:22860"/>
        <dbReference type="ChEBI" id="CHEBI:15378"/>
        <dbReference type="ChEBI" id="CHEBI:30616"/>
        <dbReference type="ChEBI" id="CHEBI:33019"/>
        <dbReference type="ChEBI" id="CHEBI:57502"/>
        <dbReference type="ChEBI" id="CHEBI:58437"/>
        <dbReference type="EC" id="2.7.7.18"/>
    </reaction>
</comment>
<dbReference type="HAMAP" id="MF_00244">
    <property type="entry name" value="NaMN_adenylyltr"/>
    <property type="match status" value="1"/>
</dbReference>
<dbReference type="PANTHER" id="PTHR39321:SF3">
    <property type="entry name" value="PHOSPHOPANTETHEINE ADENYLYLTRANSFERASE"/>
    <property type="match status" value="1"/>
</dbReference>
<name>A0ABT9YH13_9BACI</name>
<protein>
    <recommendedName>
        <fullName evidence="10">Probable nicotinate-nucleotide adenylyltransferase</fullName>
        <ecNumber evidence="10">2.7.7.18</ecNumber>
    </recommendedName>
    <alternativeName>
        <fullName evidence="10">Deamido-NAD(+) diphosphorylase</fullName>
    </alternativeName>
    <alternativeName>
        <fullName evidence="10">Deamido-NAD(+) pyrophosphorylase</fullName>
    </alternativeName>
    <alternativeName>
        <fullName evidence="10">Nicotinate mononucleotide adenylyltransferase</fullName>
        <shortName evidence="10">NaMN adenylyltransferase</shortName>
    </alternativeName>
</protein>
<dbReference type="EC" id="2.7.7.18" evidence="10"/>
<dbReference type="PANTHER" id="PTHR39321">
    <property type="entry name" value="NICOTINATE-NUCLEOTIDE ADENYLYLTRANSFERASE-RELATED"/>
    <property type="match status" value="1"/>
</dbReference>
<dbReference type="InterPro" id="IPR014729">
    <property type="entry name" value="Rossmann-like_a/b/a_fold"/>
</dbReference>
<organism evidence="12 13">
    <name type="scientific">Alkalicoccobacillus murimartini</name>
    <dbReference type="NCBI Taxonomy" id="171685"/>
    <lineage>
        <taxon>Bacteria</taxon>
        <taxon>Bacillati</taxon>
        <taxon>Bacillota</taxon>
        <taxon>Bacilli</taxon>
        <taxon>Bacillales</taxon>
        <taxon>Bacillaceae</taxon>
        <taxon>Alkalicoccobacillus</taxon>
    </lineage>
</organism>
<dbReference type="EMBL" id="JAUSUA010000002">
    <property type="protein sequence ID" value="MDQ0207157.1"/>
    <property type="molecule type" value="Genomic_DNA"/>
</dbReference>
<evidence type="ECO:0000256" key="3">
    <source>
        <dbReference type="ARBA" id="ARBA00022642"/>
    </source>
</evidence>
<comment type="caution">
    <text evidence="12">The sequence shown here is derived from an EMBL/GenBank/DDBJ whole genome shotgun (WGS) entry which is preliminary data.</text>
</comment>
<evidence type="ECO:0000259" key="11">
    <source>
        <dbReference type="Pfam" id="PF01467"/>
    </source>
</evidence>
<comment type="pathway">
    <text evidence="2 10">Cofactor biosynthesis; NAD(+) biosynthesis; deamido-NAD(+) from nicotinate D-ribonucleotide: step 1/1.</text>
</comment>
<sequence>MRIGVYGSSFDPITNVHLWTASTIHHRKKLDKMLFLPSSKERRDKSLMSTDEDRMEMVKLAISEDPRFELSTEEIDAPIGEQYTYFTMQKLKKKFPNDELFFVMGADILVNIGHGSWVQGEKLVAENQFIVMARDGIDMLKTISKSPLLRNADDGRFHLVDKGLAMEISSSYIREEFSRGGEPRYLLPESCYQYIMQHKLYREYE</sequence>
<keyword evidence="7 10" id="KW-0067">ATP-binding</keyword>
<keyword evidence="13" id="KW-1185">Reference proteome</keyword>
<feature type="domain" description="Cytidyltransferase-like" evidence="11">
    <location>
        <begin position="5"/>
        <end position="175"/>
    </location>
</feature>
<dbReference type="InterPro" id="IPR004821">
    <property type="entry name" value="Cyt_trans-like"/>
</dbReference>